<evidence type="ECO:0000256" key="1">
    <source>
        <dbReference type="SAM" id="SignalP"/>
    </source>
</evidence>
<gene>
    <name evidence="2" type="ORF">KDL28_25995</name>
</gene>
<proteinExistence type="predicted"/>
<dbReference type="Pfam" id="PF01547">
    <property type="entry name" value="SBP_bac_1"/>
    <property type="match status" value="1"/>
</dbReference>
<dbReference type="PANTHER" id="PTHR43649">
    <property type="entry name" value="ARABINOSE-BINDING PROTEIN-RELATED"/>
    <property type="match status" value="1"/>
</dbReference>
<dbReference type="PROSITE" id="PS51257">
    <property type="entry name" value="PROKAR_LIPOPROTEIN"/>
    <property type="match status" value="1"/>
</dbReference>
<protein>
    <submittedName>
        <fullName evidence="2">ABC transporter substrate-binding protein</fullName>
    </submittedName>
</protein>
<comment type="caution">
    <text evidence="2">The sequence shown here is derived from an EMBL/GenBank/DDBJ whole genome shotgun (WGS) entry which is preliminary data.</text>
</comment>
<dbReference type="Proteomes" id="UP001165283">
    <property type="component" value="Unassembled WGS sequence"/>
</dbReference>
<dbReference type="RefSeq" id="WP_252442552.1">
    <property type="nucleotide sequence ID" value="NZ_JAGSOV010000055.1"/>
</dbReference>
<reference evidence="2" key="1">
    <citation type="submission" date="2021-04" db="EMBL/GenBank/DDBJ databases">
        <title>Pseudonocardia sp. nov., isolated from sandy soil of mangrove forest.</title>
        <authorList>
            <person name="Zan Z."/>
            <person name="Huang R."/>
            <person name="Liu W."/>
        </authorList>
    </citation>
    <scope>NUCLEOTIDE SEQUENCE</scope>
    <source>
        <strain evidence="2">S2-4</strain>
    </source>
</reference>
<dbReference type="Gene3D" id="3.40.190.10">
    <property type="entry name" value="Periplasmic binding protein-like II"/>
    <property type="match status" value="2"/>
</dbReference>
<organism evidence="2 3">
    <name type="scientific">Pseudonocardia humida</name>
    <dbReference type="NCBI Taxonomy" id="2800819"/>
    <lineage>
        <taxon>Bacteria</taxon>
        <taxon>Bacillati</taxon>
        <taxon>Actinomycetota</taxon>
        <taxon>Actinomycetes</taxon>
        <taxon>Pseudonocardiales</taxon>
        <taxon>Pseudonocardiaceae</taxon>
        <taxon>Pseudonocardia</taxon>
    </lineage>
</organism>
<keyword evidence="1" id="KW-0732">Signal</keyword>
<feature type="signal peptide" evidence="1">
    <location>
        <begin position="1"/>
        <end position="21"/>
    </location>
</feature>
<name>A0ABT1A6G3_9PSEU</name>
<keyword evidence="3" id="KW-1185">Reference proteome</keyword>
<dbReference type="PANTHER" id="PTHR43649:SF12">
    <property type="entry name" value="DIACETYLCHITOBIOSE BINDING PROTEIN DASA"/>
    <property type="match status" value="1"/>
</dbReference>
<evidence type="ECO:0000313" key="3">
    <source>
        <dbReference type="Proteomes" id="UP001165283"/>
    </source>
</evidence>
<dbReference type="InterPro" id="IPR006059">
    <property type="entry name" value="SBP"/>
</dbReference>
<feature type="chain" id="PRO_5047489847" evidence="1">
    <location>
        <begin position="22"/>
        <end position="463"/>
    </location>
</feature>
<dbReference type="InterPro" id="IPR050490">
    <property type="entry name" value="Bact_solute-bd_prot1"/>
</dbReference>
<dbReference type="SUPFAM" id="SSF53850">
    <property type="entry name" value="Periplasmic binding protein-like II"/>
    <property type="match status" value="1"/>
</dbReference>
<dbReference type="CDD" id="cd14748">
    <property type="entry name" value="PBP2_UgpB"/>
    <property type="match status" value="1"/>
</dbReference>
<sequence length="463" mass="48609">MPRILRQIALAAVTATALATAGCGFGAPATTAAPSAPVARAPELAPDQPVSLVFESYNLGQAGPWSDTFTELLDQFHAEHPNITVTAQKPQGASSNPAADAVSSVQTQLSTGTAPDVVQLGFSDMAFTVDQLRAKPLDDLVGADTVQAHFDAGHPFAPTARTLAQVDGRTYGIPFVFSTPMLYLNATLFAQAGLDPATPPTTWDEVRRAALAIRAATGKDGAYVDCVTTTAKDWCLQSIVRSNGGRVLSEDGARLTYAEPPAVEAVAMLQDLVTSGAAPKLTQQQAVEAFTRGDLGMVLESSSVQGTFAEGAAGAGWQLTGTAVPSFGDRPAVPTNSGAALYVISDDPARQRAAWELITFLTSDRAYTLIAQKIGYLPLRTGLVDDPAALRSWAAQNPTVGINVAQLDRMEPWVAFPGDDYLQIRDGMMDAVERVVLQGADPATTLAEAQQRGTALMPAQNGR</sequence>
<evidence type="ECO:0000313" key="2">
    <source>
        <dbReference type="EMBL" id="MCO1658521.1"/>
    </source>
</evidence>
<dbReference type="EMBL" id="JAGSOV010000055">
    <property type="protein sequence ID" value="MCO1658521.1"/>
    <property type="molecule type" value="Genomic_DNA"/>
</dbReference>
<accession>A0ABT1A6G3</accession>